<keyword evidence="6 10" id="KW-0443">Lipid metabolism</keyword>
<comment type="pathway">
    <text evidence="10">Lipid metabolism; phospholipid metabolism.</text>
</comment>
<evidence type="ECO:0000256" key="2">
    <source>
        <dbReference type="ARBA" id="ARBA00022516"/>
    </source>
</evidence>
<comment type="catalytic activity">
    <reaction evidence="10">
        <text>an acyl phosphate + sn-glycerol 3-phosphate = a 1-acyl-sn-glycero-3-phosphate + phosphate</text>
        <dbReference type="Rhea" id="RHEA:34075"/>
        <dbReference type="ChEBI" id="CHEBI:43474"/>
        <dbReference type="ChEBI" id="CHEBI:57597"/>
        <dbReference type="ChEBI" id="CHEBI:57970"/>
        <dbReference type="ChEBI" id="CHEBI:59918"/>
        <dbReference type="EC" id="2.3.1.275"/>
    </reaction>
</comment>
<comment type="function">
    <text evidence="10">Catalyzes the transfer of an acyl group from acyl-phosphate (acyl-PO(4)) to glycerol-3-phosphate (G3P) to form lysophosphatidic acid (LPA). This enzyme utilizes acyl-phosphate as fatty acyl donor, but not acyl-CoA or acyl-ACP.</text>
</comment>
<dbReference type="PANTHER" id="PTHR30309">
    <property type="entry name" value="INNER MEMBRANE PROTEIN YGIH"/>
    <property type="match status" value="1"/>
</dbReference>
<feature type="transmembrane region" description="Helical" evidence="10">
    <location>
        <begin position="207"/>
        <end position="226"/>
    </location>
</feature>
<comment type="subcellular location">
    <subcellularLocation>
        <location evidence="10">Cell membrane</location>
        <topology evidence="10">Multi-pass membrane protein</topology>
    </subcellularLocation>
</comment>
<dbReference type="InterPro" id="IPR003811">
    <property type="entry name" value="G3P_acylTferase_PlsY"/>
</dbReference>
<dbReference type="KEGG" id="mcr:MCFN_02820"/>
<keyword evidence="2 10" id="KW-0444">Lipid biosynthesis</keyword>
<evidence type="ECO:0000313" key="12">
    <source>
        <dbReference type="Proteomes" id="UP000027088"/>
    </source>
</evidence>
<protein>
    <recommendedName>
        <fullName evidence="10">Glycerol-3-phosphate acyltransferase</fullName>
    </recommendedName>
    <alternativeName>
        <fullName evidence="10">Acyl-PO4 G3P acyltransferase</fullName>
    </alternativeName>
    <alternativeName>
        <fullName evidence="10">Acyl-phosphate--glycerol-3-phosphate acyltransferase</fullName>
    </alternativeName>
    <alternativeName>
        <fullName evidence="10">G3P acyltransferase</fullName>
        <shortName evidence="10">GPAT</shortName>
        <ecNumber evidence="10">2.3.1.275</ecNumber>
    </alternativeName>
    <alternativeName>
        <fullName evidence="10">Lysophosphatidic acid synthase</fullName>
        <shortName evidence="10">LPA synthase</shortName>
    </alternativeName>
</protein>
<dbReference type="NCBIfam" id="TIGR00023">
    <property type="entry name" value="glycerol-3-phosphate 1-O-acyltransferase PlsY"/>
    <property type="match status" value="1"/>
</dbReference>
<dbReference type="HAMAP" id="MF_01043">
    <property type="entry name" value="PlsY"/>
    <property type="match status" value="1"/>
</dbReference>
<dbReference type="SMART" id="SM01207">
    <property type="entry name" value="G3P_acyltransf"/>
    <property type="match status" value="1"/>
</dbReference>
<dbReference type="GO" id="GO:0008654">
    <property type="term" value="P:phospholipid biosynthetic process"/>
    <property type="evidence" value="ECO:0007669"/>
    <property type="project" value="UniProtKB-UniRule"/>
</dbReference>
<dbReference type="eggNOG" id="COG0344">
    <property type="taxonomic scope" value="Bacteria"/>
</dbReference>
<evidence type="ECO:0000256" key="8">
    <source>
        <dbReference type="ARBA" id="ARBA00023209"/>
    </source>
</evidence>
<feature type="transmembrane region" description="Helical" evidence="10">
    <location>
        <begin position="67"/>
        <end position="88"/>
    </location>
</feature>
<evidence type="ECO:0000256" key="4">
    <source>
        <dbReference type="ARBA" id="ARBA00022692"/>
    </source>
</evidence>
<evidence type="ECO:0000256" key="6">
    <source>
        <dbReference type="ARBA" id="ARBA00023098"/>
    </source>
</evidence>
<dbReference type="UniPathway" id="UPA00085"/>
<dbReference type="GO" id="GO:0043772">
    <property type="term" value="F:acyl-phosphate glycerol-3-phosphate acyltransferase activity"/>
    <property type="evidence" value="ECO:0007669"/>
    <property type="project" value="UniProtKB-UniRule"/>
</dbReference>
<evidence type="ECO:0000256" key="9">
    <source>
        <dbReference type="ARBA" id="ARBA00023264"/>
    </source>
</evidence>
<evidence type="ECO:0000256" key="7">
    <source>
        <dbReference type="ARBA" id="ARBA00023136"/>
    </source>
</evidence>
<keyword evidence="7 10" id="KW-0472">Membrane</keyword>
<keyword evidence="12" id="KW-1185">Reference proteome</keyword>
<evidence type="ECO:0000256" key="5">
    <source>
        <dbReference type="ARBA" id="ARBA00022989"/>
    </source>
</evidence>
<reference evidence="11 12" key="1">
    <citation type="journal article" date="2014" name="Genome Announc.">
        <title>Complete Genome Sequence of the Bovine Mastitis Pathogen Mycoplasma californicum Strain ST-6T (ATCC 33461T).</title>
        <authorList>
            <person name="Calcutt M.J."/>
            <person name="Foecking M.F."/>
            <person name="Fox L.K."/>
        </authorList>
    </citation>
    <scope>NUCLEOTIDE SEQUENCE [LARGE SCALE GENOMIC DNA]</scope>
    <source>
        <strain evidence="11 12">ST-6</strain>
    </source>
</reference>
<dbReference type="Pfam" id="PF02660">
    <property type="entry name" value="G3P_acyltransf"/>
    <property type="match status" value="1"/>
</dbReference>
<evidence type="ECO:0000256" key="1">
    <source>
        <dbReference type="ARBA" id="ARBA00022475"/>
    </source>
</evidence>
<dbReference type="EC" id="2.3.1.275" evidence="10"/>
<evidence type="ECO:0000256" key="3">
    <source>
        <dbReference type="ARBA" id="ARBA00022679"/>
    </source>
</evidence>
<dbReference type="RefSeq" id="WP_051604583.1">
    <property type="nucleotide sequence ID" value="NZ_CP007521.1"/>
</dbReference>
<keyword evidence="3 10" id="KW-0808">Transferase</keyword>
<evidence type="ECO:0000256" key="10">
    <source>
        <dbReference type="HAMAP-Rule" id="MF_01043"/>
    </source>
</evidence>
<dbReference type="PANTHER" id="PTHR30309:SF0">
    <property type="entry name" value="GLYCEROL-3-PHOSPHATE ACYLTRANSFERASE-RELATED"/>
    <property type="match status" value="1"/>
</dbReference>
<comment type="subunit">
    <text evidence="10">Probably interacts with PlsX.</text>
</comment>
<evidence type="ECO:0000313" key="11">
    <source>
        <dbReference type="EMBL" id="AIA29682.1"/>
    </source>
</evidence>
<sequence length="258" mass="29214">MIKYPSNIEQFLCIIALNIGIILVGYLIGSFNTSIILSRRLKKSDIRNHNSQNAGATNSLRTYGFKFAITVYLIDFLKVALPTMVFILMQYYVFYDFAKVYWMSPQSIGFGVIIGHCWPIFYKFKGGKGVACTSAYILVINPVFFIIAAIIFLTTVIKTKKVSLGSIITPTILTPLLFIPWFTQGITGFWLNFVNYSDNITPSQLQPYWFVTPLYFLITTVIVITLHRGNIKRLIAGSESQLSFKNKHSSNLSNPQKS</sequence>
<feature type="transmembrane region" description="Helical" evidence="10">
    <location>
        <begin position="12"/>
        <end position="37"/>
    </location>
</feature>
<proteinExistence type="inferred from homology"/>
<dbReference type="AlphaFoldDB" id="A0A059XWS7"/>
<dbReference type="EMBL" id="CP007521">
    <property type="protein sequence ID" value="AIA29682.1"/>
    <property type="molecule type" value="Genomic_DNA"/>
</dbReference>
<keyword evidence="9 10" id="KW-1208">Phospholipid metabolism</keyword>
<accession>A0A059XWS7</accession>
<keyword evidence="11" id="KW-0012">Acyltransferase</keyword>
<dbReference type="GO" id="GO:0005886">
    <property type="term" value="C:plasma membrane"/>
    <property type="evidence" value="ECO:0007669"/>
    <property type="project" value="UniProtKB-SubCell"/>
</dbReference>
<name>A0A059XWS7_9BACT</name>
<feature type="transmembrane region" description="Helical" evidence="10">
    <location>
        <begin position="100"/>
        <end position="122"/>
    </location>
</feature>
<comment type="similarity">
    <text evidence="10">Belongs to the PlsY family.</text>
</comment>
<organism evidence="11 12">
    <name type="scientific">Mycoplasmopsis californica</name>
    <dbReference type="NCBI Taxonomy" id="2113"/>
    <lineage>
        <taxon>Bacteria</taxon>
        <taxon>Bacillati</taxon>
        <taxon>Mycoplasmatota</taxon>
        <taxon>Mycoplasmoidales</taxon>
        <taxon>Metamycoplasmataceae</taxon>
        <taxon>Mycoplasmopsis</taxon>
    </lineage>
</organism>
<feature type="transmembrane region" description="Helical" evidence="10">
    <location>
        <begin position="164"/>
        <end position="187"/>
    </location>
</feature>
<keyword evidence="1 10" id="KW-1003">Cell membrane</keyword>
<keyword evidence="5 10" id="KW-1133">Transmembrane helix</keyword>
<gene>
    <name evidence="10 11" type="primary">plsY</name>
    <name evidence="11" type="ORF">MCFN_02820</name>
</gene>
<keyword evidence="4 10" id="KW-0812">Transmembrane</keyword>
<keyword evidence="8 10" id="KW-0594">Phospholipid biosynthesis</keyword>
<feature type="transmembrane region" description="Helical" evidence="10">
    <location>
        <begin position="134"/>
        <end position="157"/>
    </location>
</feature>
<dbReference type="Proteomes" id="UP000027088">
    <property type="component" value="Chromosome"/>
</dbReference>